<feature type="transmembrane region" description="Helical" evidence="5">
    <location>
        <begin position="422"/>
        <end position="440"/>
    </location>
</feature>
<sequence length="555" mass="58899">MATVTGEDRPVRRPVSLKREIGLIGLLWASTGSIIGSGWLFGAQKGLVTAGPAAVISWVIGGVAILFLALVHAELGGMYPVSGGSARFPHYAFGGAAGASFGWFSFLQAATVAPIEVSAVINYATHYSFAQGWLNKDQTLTTSGLIVAIVLMAIISSVNFLGVRALAATNSTATWWKVGVPLLTIFAVAIAGGLHPGNFTAADGFSPDGAKGILAAVATSGIIFAYLGFEQADQLAGESKNPKRDIPFAVIGSVVIGLVIYIALQVVFLMALPGSAIGPTWASTASSAFYTAFTGPWAQLAALVGLGWLATILYIDALISPAGTGLIYTAATSRVSFGLSRNGYFPNWYERLNDRAVPWIGVITSFVVGCICFLPFPSWQSLVGLITSASVLMYAGAPLALGVFRRRLPNADRPYRLPAAEVLSPLAFIVSGLIILWSGWDTDWKLGVAILLGYVILGLTRVFHLNTHNPVMQWRAAVWLPVYLVGLGLITYLSPYGPMAKPAIPLWWDIATVAVFSLVIYYWAMAVALPTAEIEHMVNEVVPDEEETLGPPLGH</sequence>
<comment type="caution">
    <text evidence="6">The sequence shown here is derived from an EMBL/GenBank/DDBJ whole genome shotgun (WGS) entry which is preliminary data.</text>
</comment>
<gene>
    <name evidence="6" type="ORF">GGQ55_004798</name>
</gene>
<feature type="transmembrane region" description="Helical" evidence="5">
    <location>
        <begin position="175"/>
        <end position="192"/>
    </location>
</feature>
<evidence type="ECO:0000313" key="7">
    <source>
        <dbReference type="Proteomes" id="UP000541969"/>
    </source>
</evidence>
<keyword evidence="7" id="KW-1185">Reference proteome</keyword>
<dbReference type="RefSeq" id="WP_179721172.1">
    <property type="nucleotide sequence ID" value="NZ_JACBZT010000001.1"/>
</dbReference>
<feature type="transmembrane region" description="Helical" evidence="5">
    <location>
        <begin position="382"/>
        <end position="401"/>
    </location>
</feature>
<evidence type="ECO:0000256" key="5">
    <source>
        <dbReference type="SAM" id="Phobius"/>
    </source>
</evidence>
<feature type="transmembrane region" description="Helical" evidence="5">
    <location>
        <begin position="250"/>
        <end position="277"/>
    </location>
</feature>
<dbReference type="Pfam" id="PF13520">
    <property type="entry name" value="AA_permease_2"/>
    <property type="match status" value="1"/>
</dbReference>
<evidence type="ECO:0000256" key="2">
    <source>
        <dbReference type="ARBA" id="ARBA00022692"/>
    </source>
</evidence>
<dbReference type="InterPro" id="IPR002293">
    <property type="entry name" value="AA/rel_permease1"/>
</dbReference>
<feature type="transmembrane region" description="Helical" evidence="5">
    <location>
        <begin position="297"/>
        <end position="319"/>
    </location>
</feature>
<feature type="transmembrane region" description="Helical" evidence="5">
    <location>
        <begin position="21"/>
        <end position="41"/>
    </location>
</feature>
<feature type="transmembrane region" description="Helical" evidence="5">
    <location>
        <begin position="446"/>
        <end position="464"/>
    </location>
</feature>
<evidence type="ECO:0000256" key="4">
    <source>
        <dbReference type="ARBA" id="ARBA00023136"/>
    </source>
</evidence>
<comment type="subcellular location">
    <subcellularLocation>
        <location evidence="1">Membrane</location>
        <topology evidence="1">Multi-pass membrane protein</topology>
    </subcellularLocation>
</comment>
<reference evidence="6 7" key="1">
    <citation type="submission" date="2020-07" db="EMBL/GenBank/DDBJ databases">
        <title>Sequencing the genomes of 1000 actinobacteria strains.</title>
        <authorList>
            <person name="Klenk H.-P."/>
        </authorList>
    </citation>
    <scope>NUCLEOTIDE SEQUENCE [LARGE SCALE GENOMIC DNA]</scope>
    <source>
        <strain evidence="6 7">DSM 104001</strain>
    </source>
</reference>
<dbReference type="InterPro" id="IPR052962">
    <property type="entry name" value="AA_Transporter_AGT"/>
</dbReference>
<dbReference type="AlphaFoldDB" id="A0A853CL83"/>
<evidence type="ECO:0000313" key="6">
    <source>
        <dbReference type="EMBL" id="NYJ08520.1"/>
    </source>
</evidence>
<dbReference type="GO" id="GO:0022857">
    <property type="term" value="F:transmembrane transporter activity"/>
    <property type="evidence" value="ECO:0007669"/>
    <property type="project" value="InterPro"/>
</dbReference>
<organism evidence="6 7">
    <name type="scientific">Petropleomorpha daqingensis</name>
    <dbReference type="NCBI Taxonomy" id="2026353"/>
    <lineage>
        <taxon>Bacteria</taxon>
        <taxon>Bacillati</taxon>
        <taxon>Actinomycetota</taxon>
        <taxon>Actinomycetes</taxon>
        <taxon>Geodermatophilales</taxon>
        <taxon>Geodermatophilaceae</taxon>
        <taxon>Petropleomorpha</taxon>
    </lineage>
</organism>
<protein>
    <submittedName>
        <fullName evidence="6">Amino acid transporter</fullName>
    </submittedName>
</protein>
<feature type="transmembrane region" description="Helical" evidence="5">
    <location>
        <begin position="91"/>
        <end position="124"/>
    </location>
</feature>
<dbReference type="PANTHER" id="PTHR47547">
    <property type="match status" value="1"/>
</dbReference>
<dbReference type="Gene3D" id="1.20.1740.10">
    <property type="entry name" value="Amino acid/polyamine transporter I"/>
    <property type="match status" value="1"/>
</dbReference>
<dbReference type="GO" id="GO:0016020">
    <property type="term" value="C:membrane"/>
    <property type="evidence" value="ECO:0007669"/>
    <property type="project" value="UniProtKB-SubCell"/>
</dbReference>
<feature type="transmembrane region" description="Helical" evidence="5">
    <location>
        <begin position="144"/>
        <end position="163"/>
    </location>
</feature>
<dbReference type="EMBL" id="JACBZT010000001">
    <property type="protein sequence ID" value="NYJ08520.1"/>
    <property type="molecule type" value="Genomic_DNA"/>
</dbReference>
<accession>A0A853CL83</accession>
<evidence type="ECO:0000256" key="3">
    <source>
        <dbReference type="ARBA" id="ARBA00022989"/>
    </source>
</evidence>
<dbReference type="Proteomes" id="UP000541969">
    <property type="component" value="Unassembled WGS sequence"/>
</dbReference>
<name>A0A853CL83_9ACTN</name>
<feature type="transmembrane region" description="Helical" evidence="5">
    <location>
        <begin position="356"/>
        <end position="376"/>
    </location>
</feature>
<feature type="transmembrane region" description="Helical" evidence="5">
    <location>
        <begin position="212"/>
        <end position="229"/>
    </location>
</feature>
<feature type="transmembrane region" description="Helical" evidence="5">
    <location>
        <begin position="476"/>
        <end position="494"/>
    </location>
</feature>
<proteinExistence type="predicted"/>
<feature type="transmembrane region" description="Helical" evidence="5">
    <location>
        <begin position="506"/>
        <end position="529"/>
    </location>
</feature>
<keyword evidence="4 5" id="KW-0472">Membrane</keyword>
<dbReference type="PIRSF" id="PIRSF006060">
    <property type="entry name" value="AA_transporter"/>
    <property type="match status" value="1"/>
</dbReference>
<dbReference type="PANTHER" id="PTHR47547:SF1">
    <property type="entry name" value="ASPARTATE-PROTON SYMPORTER"/>
    <property type="match status" value="1"/>
</dbReference>
<keyword evidence="3 5" id="KW-1133">Transmembrane helix</keyword>
<evidence type="ECO:0000256" key="1">
    <source>
        <dbReference type="ARBA" id="ARBA00004141"/>
    </source>
</evidence>
<keyword evidence="2 5" id="KW-0812">Transmembrane</keyword>
<feature type="transmembrane region" description="Helical" evidence="5">
    <location>
        <begin position="47"/>
        <end position="71"/>
    </location>
</feature>